<evidence type="ECO:0000313" key="4">
    <source>
        <dbReference type="Proteomes" id="UP000546007"/>
    </source>
</evidence>
<comment type="caution">
    <text evidence="3">The sequence shown here is derived from an EMBL/GenBank/DDBJ whole genome shotgun (WGS) entry which is preliminary data.</text>
</comment>
<sequence>MKINDRKPILFEKSDHNIWTDPYIQQQMLKKHLDLHSDEASRRQEYIVKIVNFILQHAKPKSRSLDLGCGPGLYTSHLADEMHTVTGIDFNKASIEYATHKRKDIEYILGDYIMNYPTGQYDLITMIYCDMGTHSDSDRDKLLKNIYHSLTDNGIFIFDIFSEGIINDRQEGKSWEYEPSGGFWNESEYLLLSQTFHYPRDKAFAYQYNLIVEDTIKQFIVWERYYSEKEITDLLKKIGFREISIHKNLLGKNNFTSSSEMFIVAEK</sequence>
<accession>A0A7W6HZ35</accession>
<protein>
    <submittedName>
        <fullName evidence="3">SAM-dependent methyltransferase</fullName>
    </submittedName>
</protein>
<evidence type="ECO:0000256" key="1">
    <source>
        <dbReference type="ARBA" id="ARBA00022679"/>
    </source>
</evidence>
<dbReference type="GeneID" id="93102191"/>
<dbReference type="Proteomes" id="UP000546007">
    <property type="component" value="Unassembled WGS sequence"/>
</dbReference>
<reference evidence="3 4" key="1">
    <citation type="submission" date="2020-08" db="EMBL/GenBank/DDBJ databases">
        <title>Genomic Encyclopedia of Type Strains, Phase IV (KMG-IV): sequencing the most valuable type-strain genomes for metagenomic binning, comparative biology and taxonomic classification.</title>
        <authorList>
            <person name="Goeker M."/>
        </authorList>
    </citation>
    <scope>NUCLEOTIDE SEQUENCE [LARGE SCALE GENOMIC DNA]</scope>
    <source>
        <strain evidence="3 4">DSM 105721</strain>
    </source>
</reference>
<dbReference type="RefSeq" id="WP_124316809.1">
    <property type="nucleotide sequence ID" value="NZ_AP028155.1"/>
</dbReference>
<dbReference type="GO" id="GO:0008168">
    <property type="term" value="F:methyltransferase activity"/>
    <property type="evidence" value="ECO:0007669"/>
    <property type="project" value="UniProtKB-KW"/>
</dbReference>
<dbReference type="CDD" id="cd02440">
    <property type="entry name" value="AdoMet_MTases"/>
    <property type="match status" value="1"/>
</dbReference>
<keyword evidence="4" id="KW-1185">Reference proteome</keyword>
<gene>
    <name evidence="3" type="ORF">GGR14_002802</name>
</gene>
<name>A0A7W6HZ35_9BACT</name>
<evidence type="ECO:0000259" key="2">
    <source>
        <dbReference type="Pfam" id="PF13649"/>
    </source>
</evidence>
<dbReference type="AlphaFoldDB" id="A0A7W6HZ35"/>
<dbReference type="PANTHER" id="PTHR43861">
    <property type="entry name" value="TRANS-ACONITATE 2-METHYLTRANSFERASE-RELATED"/>
    <property type="match status" value="1"/>
</dbReference>
<dbReference type="SUPFAM" id="SSF53335">
    <property type="entry name" value="S-adenosyl-L-methionine-dependent methyltransferases"/>
    <property type="match status" value="1"/>
</dbReference>
<feature type="domain" description="Methyltransferase" evidence="2">
    <location>
        <begin position="65"/>
        <end position="154"/>
    </location>
</feature>
<proteinExistence type="predicted"/>
<dbReference type="InterPro" id="IPR029063">
    <property type="entry name" value="SAM-dependent_MTases_sf"/>
</dbReference>
<dbReference type="GO" id="GO:0032259">
    <property type="term" value="P:methylation"/>
    <property type="evidence" value="ECO:0007669"/>
    <property type="project" value="UniProtKB-KW"/>
</dbReference>
<keyword evidence="3" id="KW-0489">Methyltransferase</keyword>
<dbReference type="InterPro" id="IPR041698">
    <property type="entry name" value="Methyltransf_25"/>
</dbReference>
<dbReference type="OrthoDB" id="9811589at2"/>
<dbReference type="Gene3D" id="3.40.50.150">
    <property type="entry name" value="Vaccinia Virus protein VP39"/>
    <property type="match status" value="1"/>
</dbReference>
<dbReference type="EMBL" id="JACIES010000007">
    <property type="protein sequence ID" value="MBB4026999.1"/>
    <property type="molecule type" value="Genomic_DNA"/>
</dbReference>
<keyword evidence="1 3" id="KW-0808">Transferase</keyword>
<dbReference type="Pfam" id="PF13649">
    <property type="entry name" value="Methyltransf_25"/>
    <property type="match status" value="1"/>
</dbReference>
<evidence type="ECO:0000313" key="3">
    <source>
        <dbReference type="EMBL" id="MBB4026999.1"/>
    </source>
</evidence>
<organism evidence="3 4">
    <name type="scientific">Butyricimonas faecihominis</name>
    <dbReference type="NCBI Taxonomy" id="1472416"/>
    <lineage>
        <taxon>Bacteria</taxon>
        <taxon>Pseudomonadati</taxon>
        <taxon>Bacteroidota</taxon>
        <taxon>Bacteroidia</taxon>
        <taxon>Bacteroidales</taxon>
        <taxon>Odoribacteraceae</taxon>
        <taxon>Butyricimonas</taxon>
    </lineage>
</organism>